<keyword evidence="3" id="KW-1185">Reference proteome</keyword>
<dbReference type="Proteomes" id="UP000789831">
    <property type="component" value="Unassembled WGS sequence"/>
</dbReference>
<gene>
    <name evidence="2" type="ORF">AGERDE_LOCUS6213</name>
</gene>
<reference evidence="2" key="1">
    <citation type="submission" date="2021-06" db="EMBL/GenBank/DDBJ databases">
        <authorList>
            <person name="Kallberg Y."/>
            <person name="Tangrot J."/>
            <person name="Rosling A."/>
        </authorList>
    </citation>
    <scope>NUCLEOTIDE SEQUENCE</scope>
    <source>
        <strain evidence="2">MT106</strain>
    </source>
</reference>
<protein>
    <submittedName>
        <fullName evidence="2">7320_t:CDS:1</fullName>
    </submittedName>
</protein>
<evidence type="ECO:0000313" key="2">
    <source>
        <dbReference type="EMBL" id="CAG8541610.1"/>
    </source>
</evidence>
<dbReference type="AlphaFoldDB" id="A0A9N9AQT7"/>
<feature type="region of interest" description="Disordered" evidence="1">
    <location>
        <begin position="1"/>
        <end position="54"/>
    </location>
</feature>
<proteinExistence type="predicted"/>
<dbReference type="EMBL" id="CAJVPL010000937">
    <property type="protein sequence ID" value="CAG8541610.1"/>
    <property type="molecule type" value="Genomic_DNA"/>
</dbReference>
<feature type="non-terminal residue" evidence="2">
    <location>
        <position position="1"/>
    </location>
</feature>
<accession>A0A9N9AQT7</accession>
<name>A0A9N9AQT7_9GLOM</name>
<feature type="compositionally biased region" description="Polar residues" evidence="1">
    <location>
        <begin position="31"/>
        <end position="53"/>
    </location>
</feature>
<comment type="caution">
    <text evidence="2">The sequence shown here is derived from an EMBL/GenBank/DDBJ whole genome shotgun (WGS) entry which is preliminary data.</text>
</comment>
<sequence length="87" mass="9781">SRLKDIQKLQHPSVVALPSRSKVSSSKHQHQNMQIEQQYSEGNTSIPPSQATLRSDVGPITITFNRPRLNPCNRIGEFITKQTDLSI</sequence>
<organism evidence="2 3">
    <name type="scientific">Ambispora gerdemannii</name>
    <dbReference type="NCBI Taxonomy" id="144530"/>
    <lineage>
        <taxon>Eukaryota</taxon>
        <taxon>Fungi</taxon>
        <taxon>Fungi incertae sedis</taxon>
        <taxon>Mucoromycota</taxon>
        <taxon>Glomeromycotina</taxon>
        <taxon>Glomeromycetes</taxon>
        <taxon>Archaeosporales</taxon>
        <taxon>Ambisporaceae</taxon>
        <taxon>Ambispora</taxon>
    </lineage>
</organism>
<evidence type="ECO:0000313" key="3">
    <source>
        <dbReference type="Proteomes" id="UP000789831"/>
    </source>
</evidence>
<evidence type="ECO:0000256" key="1">
    <source>
        <dbReference type="SAM" id="MobiDB-lite"/>
    </source>
</evidence>